<evidence type="ECO:0000256" key="6">
    <source>
        <dbReference type="ARBA" id="ARBA00023002"/>
    </source>
</evidence>
<dbReference type="GO" id="GO:0045454">
    <property type="term" value="P:cell redox homeostasis"/>
    <property type="evidence" value="ECO:0007669"/>
    <property type="project" value="TreeGrafter"/>
</dbReference>
<dbReference type="RefSeq" id="WP_092850722.1">
    <property type="nucleotide sequence ID" value="NZ_FOMI01000003.1"/>
</dbReference>
<dbReference type="CDD" id="cd03017">
    <property type="entry name" value="PRX_BCP"/>
    <property type="match status" value="1"/>
</dbReference>
<dbReference type="PANTHER" id="PTHR42801">
    <property type="entry name" value="THIOREDOXIN-DEPENDENT PEROXIDE REDUCTASE"/>
    <property type="match status" value="1"/>
</dbReference>
<keyword evidence="4" id="KW-0575">Peroxidase</keyword>
<keyword evidence="5" id="KW-0049">Antioxidant</keyword>
<dbReference type="InterPro" id="IPR050924">
    <property type="entry name" value="Peroxiredoxin_BCP/PrxQ"/>
</dbReference>
<sequence length="151" mass="16991">MNTLKQGDAVPNFTAKDEQGNDISLSDYKGKKLVVFFYPKASTPGCTVEACNLRDNYTELKAQGYELLGVSADSAKRQSNFKNKHEFPFPLLADEDKTVINAFGVWGPKKFMGREYDGIHRMTFLINEQGVVDRVIQKVKTKDHAAQILEN</sequence>
<evidence type="ECO:0000256" key="11">
    <source>
        <dbReference type="ARBA" id="ARBA00042639"/>
    </source>
</evidence>
<evidence type="ECO:0000313" key="15">
    <source>
        <dbReference type="EMBL" id="SFD07228.1"/>
    </source>
</evidence>
<name>A0A1I1PHR4_9FLAO</name>
<comment type="function">
    <text evidence="1">Thiol-specific peroxidase that catalyzes the reduction of hydrogen peroxide and organic hydroperoxides to water and alcohols, respectively. Plays a role in cell protection against oxidative stress by detoxifying peroxides and as sensor of hydrogen peroxide-mediated signaling events.</text>
</comment>
<dbReference type="GO" id="GO:0008379">
    <property type="term" value="F:thioredoxin peroxidase activity"/>
    <property type="evidence" value="ECO:0007669"/>
    <property type="project" value="TreeGrafter"/>
</dbReference>
<dbReference type="InterPro" id="IPR013766">
    <property type="entry name" value="Thioredoxin_domain"/>
</dbReference>
<dbReference type="InterPro" id="IPR000866">
    <property type="entry name" value="AhpC/TSA"/>
</dbReference>
<keyword evidence="6" id="KW-0560">Oxidoreductase</keyword>
<evidence type="ECO:0000256" key="5">
    <source>
        <dbReference type="ARBA" id="ARBA00022862"/>
    </source>
</evidence>
<dbReference type="PIRSF" id="PIRSF000239">
    <property type="entry name" value="AHPC"/>
    <property type="match status" value="1"/>
</dbReference>
<comment type="similarity">
    <text evidence="10">Belongs to the peroxiredoxin family. BCP/PrxQ subfamily.</text>
</comment>
<dbReference type="Proteomes" id="UP000199439">
    <property type="component" value="Unassembled WGS sequence"/>
</dbReference>
<evidence type="ECO:0000256" key="4">
    <source>
        <dbReference type="ARBA" id="ARBA00022559"/>
    </source>
</evidence>
<evidence type="ECO:0000256" key="13">
    <source>
        <dbReference type="PIRSR" id="PIRSR000239-1"/>
    </source>
</evidence>
<gene>
    <name evidence="15" type="ORF">SAMN04487987_103364</name>
</gene>
<keyword evidence="16" id="KW-1185">Reference proteome</keyword>
<accession>A0A1I1PHR4</accession>
<evidence type="ECO:0000256" key="10">
    <source>
        <dbReference type="ARBA" id="ARBA00038489"/>
    </source>
</evidence>
<dbReference type="PANTHER" id="PTHR42801:SF4">
    <property type="entry name" value="AHPC_TSA FAMILY PROTEIN"/>
    <property type="match status" value="1"/>
</dbReference>
<dbReference type="EC" id="1.11.1.24" evidence="3"/>
<keyword evidence="7" id="KW-1015">Disulfide bond</keyword>
<dbReference type="EMBL" id="FOMI01000003">
    <property type="protein sequence ID" value="SFD07228.1"/>
    <property type="molecule type" value="Genomic_DNA"/>
</dbReference>
<dbReference type="STRING" id="870482.SAMN04487987_103364"/>
<dbReference type="GO" id="GO:0005737">
    <property type="term" value="C:cytoplasm"/>
    <property type="evidence" value="ECO:0007669"/>
    <property type="project" value="TreeGrafter"/>
</dbReference>
<evidence type="ECO:0000256" key="7">
    <source>
        <dbReference type="ARBA" id="ARBA00023157"/>
    </source>
</evidence>
<dbReference type="FunFam" id="3.40.30.10:FF:000007">
    <property type="entry name" value="Thioredoxin-dependent thiol peroxidase"/>
    <property type="match status" value="1"/>
</dbReference>
<evidence type="ECO:0000256" key="3">
    <source>
        <dbReference type="ARBA" id="ARBA00013017"/>
    </source>
</evidence>
<dbReference type="Gene3D" id="3.40.30.10">
    <property type="entry name" value="Glutaredoxin"/>
    <property type="match status" value="1"/>
</dbReference>
<evidence type="ECO:0000256" key="1">
    <source>
        <dbReference type="ARBA" id="ARBA00003330"/>
    </source>
</evidence>
<evidence type="ECO:0000256" key="8">
    <source>
        <dbReference type="ARBA" id="ARBA00023284"/>
    </source>
</evidence>
<feature type="active site" description="Cysteine sulfenic acid (-SOH) intermediate; for peroxidase activity" evidence="13">
    <location>
        <position position="46"/>
    </location>
</feature>
<feature type="domain" description="Thioredoxin" evidence="14">
    <location>
        <begin position="4"/>
        <end position="151"/>
    </location>
</feature>
<comment type="subunit">
    <text evidence="2">Monomer.</text>
</comment>
<dbReference type="PROSITE" id="PS51352">
    <property type="entry name" value="THIOREDOXIN_2"/>
    <property type="match status" value="1"/>
</dbReference>
<reference evidence="16" key="1">
    <citation type="submission" date="2016-10" db="EMBL/GenBank/DDBJ databases">
        <authorList>
            <person name="Varghese N."/>
            <person name="Submissions S."/>
        </authorList>
    </citation>
    <scope>NUCLEOTIDE SEQUENCE [LARGE SCALE GENOMIC DNA]</scope>
    <source>
        <strain evidence="16">DSM 25730</strain>
    </source>
</reference>
<dbReference type="Pfam" id="PF00578">
    <property type="entry name" value="AhpC-TSA"/>
    <property type="match status" value="1"/>
</dbReference>
<comment type="catalytic activity">
    <reaction evidence="12">
        <text>a hydroperoxide + [thioredoxin]-dithiol = an alcohol + [thioredoxin]-disulfide + H2O</text>
        <dbReference type="Rhea" id="RHEA:62620"/>
        <dbReference type="Rhea" id="RHEA-COMP:10698"/>
        <dbReference type="Rhea" id="RHEA-COMP:10700"/>
        <dbReference type="ChEBI" id="CHEBI:15377"/>
        <dbReference type="ChEBI" id="CHEBI:29950"/>
        <dbReference type="ChEBI" id="CHEBI:30879"/>
        <dbReference type="ChEBI" id="CHEBI:35924"/>
        <dbReference type="ChEBI" id="CHEBI:50058"/>
        <dbReference type="EC" id="1.11.1.24"/>
    </reaction>
</comment>
<protein>
    <recommendedName>
        <fullName evidence="3">thioredoxin-dependent peroxiredoxin</fullName>
        <ecNumber evidence="3">1.11.1.24</ecNumber>
    </recommendedName>
    <alternativeName>
        <fullName evidence="9">Thioredoxin peroxidase</fullName>
    </alternativeName>
    <alternativeName>
        <fullName evidence="11">Thioredoxin-dependent peroxiredoxin Bcp</fullName>
    </alternativeName>
</protein>
<proteinExistence type="inferred from homology"/>
<keyword evidence="8" id="KW-0676">Redox-active center</keyword>
<evidence type="ECO:0000313" key="16">
    <source>
        <dbReference type="Proteomes" id="UP000199439"/>
    </source>
</evidence>
<organism evidence="15 16">
    <name type="scientific">Algibacter pectinivorans</name>
    <dbReference type="NCBI Taxonomy" id="870482"/>
    <lineage>
        <taxon>Bacteria</taxon>
        <taxon>Pseudomonadati</taxon>
        <taxon>Bacteroidota</taxon>
        <taxon>Flavobacteriia</taxon>
        <taxon>Flavobacteriales</taxon>
        <taxon>Flavobacteriaceae</taxon>
        <taxon>Algibacter</taxon>
    </lineage>
</organism>
<evidence type="ECO:0000256" key="9">
    <source>
        <dbReference type="ARBA" id="ARBA00032824"/>
    </source>
</evidence>
<dbReference type="OrthoDB" id="9812811at2"/>
<dbReference type="GO" id="GO:0034599">
    <property type="term" value="P:cellular response to oxidative stress"/>
    <property type="evidence" value="ECO:0007669"/>
    <property type="project" value="TreeGrafter"/>
</dbReference>
<dbReference type="NCBIfam" id="NF006960">
    <property type="entry name" value="PRK09437.1"/>
    <property type="match status" value="1"/>
</dbReference>
<dbReference type="SUPFAM" id="SSF52833">
    <property type="entry name" value="Thioredoxin-like"/>
    <property type="match status" value="1"/>
</dbReference>
<evidence type="ECO:0000259" key="14">
    <source>
        <dbReference type="PROSITE" id="PS51352"/>
    </source>
</evidence>
<evidence type="ECO:0000256" key="12">
    <source>
        <dbReference type="ARBA" id="ARBA00049091"/>
    </source>
</evidence>
<evidence type="ECO:0000256" key="2">
    <source>
        <dbReference type="ARBA" id="ARBA00011245"/>
    </source>
</evidence>
<dbReference type="InterPro" id="IPR036249">
    <property type="entry name" value="Thioredoxin-like_sf"/>
</dbReference>
<dbReference type="AlphaFoldDB" id="A0A1I1PHR4"/>
<dbReference type="InterPro" id="IPR024706">
    <property type="entry name" value="Peroxiredoxin_AhpC-typ"/>
</dbReference>